<comment type="caution">
    <text evidence="1">The sequence shown here is derived from an EMBL/GenBank/DDBJ whole genome shotgun (WGS) entry which is preliminary data.</text>
</comment>
<reference evidence="1 2" key="1">
    <citation type="submission" date="2019-03" db="EMBL/GenBank/DDBJ databases">
        <title>Genomic Encyclopedia of Type Strains, Phase III (KMG-III): the genomes of soil and plant-associated and newly described type strains.</title>
        <authorList>
            <person name="Whitman W."/>
        </authorList>
    </citation>
    <scope>NUCLEOTIDE SEQUENCE [LARGE SCALE GENOMIC DNA]</scope>
    <source>
        <strain evidence="1 2">VKM Ac-2570</strain>
    </source>
</reference>
<dbReference type="Proteomes" id="UP000295447">
    <property type="component" value="Unassembled WGS sequence"/>
</dbReference>
<evidence type="ECO:0000313" key="2">
    <source>
        <dbReference type="Proteomes" id="UP000295447"/>
    </source>
</evidence>
<gene>
    <name evidence="1" type="ORF">EV650_3273</name>
</gene>
<protein>
    <submittedName>
        <fullName evidence="1">Uncharacterized protein</fullName>
    </submittedName>
</protein>
<dbReference type="OrthoDB" id="3828580at2"/>
<dbReference type="AlphaFoldDB" id="A0A4V6Q8J3"/>
<evidence type="ECO:0000313" key="1">
    <source>
        <dbReference type="EMBL" id="TDW24394.1"/>
    </source>
</evidence>
<organism evidence="1 2">
    <name type="scientific">Kribbella kalugense</name>
    <dbReference type="NCBI Taxonomy" id="2512221"/>
    <lineage>
        <taxon>Bacteria</taxon>
        <taxon>Bacillati</taxon>
        <taxon>Actinomycetota</taxon>
        <taxon>Actinomycetes</taxon>
        <taxon>Propionibacteriales</taxon>
        <taxon>Kribbellaceae</taxon>
        <taxon>Kribbella</taxon>
    </lineage>
</organism>
<dbReference type="RefSeq" id="WP_134119575.1">
    <property type="nucleotide sequence ID" value="NZ_SODF01000001.1"/>
</dbReference>
<keyword evidence="2" id="KW-1185">Reference proteome</keyword>
<dbReference type="EMBL" id="SODF01000001">
    <property type="protein sequence ID" value="TDW24394.1"/>
    <property type="molecule type" value="Genomic_DNA"/>
</dbReference>
<sequence length="118" mass="13594">MTTTLQQEIERWEAELRSIAENSTSDNWFLEERRFAEAQHTITAYRGHILPALANEQPHDAILAHEIEHHIDHLEDLRNDLYRTVHPPTSHQQVAETIAALRALSSVALRLERATQTV</sequence>
<name>A0A4V6Q8J3_9ACTN</name>
<proteinExistence type="predicted"/>
<accession>A0A4V6Q8J3</accession>